<organism evidence="7 8">
    <name type="scientific">Bombyx mandarina</name>
    <name type="common">Wild silk moth</name>
    <name type="synonym">Wild silkworm</name>
    <dbReference type="NCBI Taxonomy" id="7092"/>
    <lineage>
        <taxon>Eukaryota</taxon>
        <taxon>Metazoa</taxon>
        <taxon>Ecdysozoa</taxon>
        <taxon>Arthropoda</taxon>
        <taxon>Hexapoda</taxon>
        <taxon>Insecta</taxon>
        <taxon>Pterygota</taxon>
        <taxon>Neoptera</taxon>
        <taxon>Endopterygota</taxon>
        <taxon>Lepidoptera</taxon>
        <taxon>Glossata</taxon>
        <taxon>Ditrysia</taxon>
        <taxon>Bombycoidea</taxon>
        <taxon>Bombycidae</taxon>
        <taxon>Bombycinae</taxon>
        <taxon>Bombyx</taxon>
    </lineage>
</organism>
<accession>A0A6J2K136</accession>
<evidence type="ECO:0000313" key="7">
    <source>
        <dbReference type="Proteomes" id="UP000504629"/>
    </source>
</evidence>
<dbReference type="SMART" id="SM00692">
    <property type="entry name" value="DM3"/>
    <property type="match status" value="1"/>
</dbReference>
<proteinExistence type="predicted"/>
<keyword evidence="7" id="KW-1185">Reference proteome</keyword>
<keyword evidence="4 5" id="KW-0238">DNA-binding</keyword>
<dbReference type="PANTHER" id="PTHR46600:SF11">
    <property type="entry name" value="THAP DOMAIN-CONTAINING PROTEIN 10"/>
    <property type="match status" value="1"/>
</dbReference>
<dbReference type="InterPro" id="IPR006612">
    <property type="entry name" value="THAP_Znf"/>
</dbReference>
<dbReference type="Proteomes" id="UP000504629">
    <property type="component" value="Unplaced"/>
</dbReference>
<dbReference type="KEGG" id="bman:114246999"/>
<name>A0A6J2K136_BOMMA</name>
<keyword evidence="1" id="KW-0479">Metal-binding</keyword>
<dbReference type="InterPro" id="IPR026516">
    <property type="entry name" value="THAP1/10"/>
</dbReference>
<gene>
    <name evidence="8" type="primary">LOC114246999</name>
</gene>
<sequence>MPKCSMRNCKNTTSKTLKKDGISYFRFPRDPIRCGEWTSIVSQERRQDFFKPNSSNVVCSEHFLDKVMYVSAKGIKRLLKTAVPSVPDISAQDLEFIEIPDDGGDTEVCRTCSMSDVENKEVKSPTTSLSTGLILHIHTTERSTTDTPRKVDITSELHKFRRRLISKDKLINNLRKKNSRLVKKTILLKNALKLLKKRFKD</sequence>
<dbReference type="SMART" id="SM00980">
    <property type="entry name" value="THAP"/>
    <property type="match status" value="1"/>
</dbReference>
<dbReference type="AlphaFoldDB" id="A0A6J2K136"/>
<dbReference type="PANTHER" id="PTHR46600">
    <property type="entry name" value="THAP DOMAIN-CONTAINING"/>
    <property type="match status" value="1"/>
</dbReference>
<protein>
    <submittedName>
        <fullName evidence="8">Uncharacterized protein LOC114246999</fullName>
    </submittedName>
</protein>
<evidence type="ECO:0000256" key="2">
    <source>
        <dbReference type="ARBA" id="ARBA00022771"/>
    </source>
</evidence>
<dbReference type="RefSeq" id="XP_028035585.1">
    <property type="nucleotide sequence ID" value="XM_028179784.1"/>
</dbReference>
<evidence type="ECO:0000313" key="8">
    <source>
        <dbReference type="RefSeq" id="XP_028035585.1"/>
    </source>
</evidence>
<dbReference type="PROSITE" id="PS50950">
    <property type="entry name" value="ZF_THAP"/>
    <property type="match status" value="1"/>
</dbReference>
<dbReference type="OrthoDB" id="7312725at2759"/>
<dbReference type="Pfam" id="PF05485">
    <property type="entry name" value="THAP"/>
    <property type="match status" value="1"/>
</dbReference>
<evidence type="ECO:0000256" key="1">
    <source>
        <dbReference type="ARBA" id="ARBA00022723"/>
    </source>
</evidence>
<keyword evidence="3" id="KW-0862">Zinc</keyword>
<dbReference type="GO" id="GO:0008270">
    <property type="term" value="F:zinc ion binding"/>
    <property type="evidence" value="ECO:0007669"/>
    <property type="project" value="UniProtKB-KW"/>
</dbReference>
<keyword evidence="2 5" id="KW-0863">Zinc-finger</keyword>
<evidence type="ECO:0000256" key="4">
    <source>
        <dbReference type="ARBA" id="ARBA00023125"/>
    </source>
</evidence>
<dbReference type="SUPFAM" id="SSF57716">
    <property type="entry name" value="Glucocorticoid receptor-like (DNA-binding domain)"/>
    <property type="match status" value="1"/>
</dbReference>
<evidence type="ECO:0000256" key="5">
    <source>
        <dbReference type="PROSITE-ProRule" id="PRU00309"/>
    </source>
</evidence>
<feature type="domain" description="THAP-type" evidence="6">
    <location>
        <begin position="1"/>
        <end position="87"/>
    </location>
</feature>
<evidence type="ECO:0000256" key="3">
    <source>
        <dbReference type="ARBA" id="ARBA00022833"/>
    </source>
</evidence>
<evidence type="ECO:0000259" key="6">
    <source>
        <dbReference type="PROSITE" id="PS50950"/>
    </source>
</evidence>
<reference evidence="8" key="1">
    <citation type="submission" date="2025-08" db="UniProtKB">
        <authorList>
            <consortium name="RefSeq"/>
        </authorList>
    </citation>
    <scope>IDENTIFICATION</scope>
    <source>
        <tissue evidence="8">Silk gland</tissue>
    </source>
</reference>
<dbReference type="GeneID" id="114246999"/>
<dbReference type="GO" id="GO:0043565">
    <property type="term" value="F:sequence-specific DNA binding"/>
    <property type="evidence" value="ECO:0007669"/>
    <property type="project" value="InterPro"/>
</dbReference>